<protein>
    <recommendedName>
        <fullName evidence="1">Mitochondrial splicing suppressor 51-like C-terminal domain-containing protein</fullName>
    </recommendedName>
</protein>
<accession>A0AAD7BYK4</accession>
<dbReference type="Gene3D" id="6.10.140.2220">
    <property type="match status" value="1"/>
</dbReference>
<comment type="caution">
    <text evidence="2">The sequence shown here is derived from an EMBL/GenBank/DDBJ whole genome shotgun (WGS) entry which is preliminary data.</text>
</comment>
<dbReference type="SUPFAM" id="SSF144232">
    <property type="entry name" value="HIT/MYND zinc finger-like"/>
    <property type="match status" value="2"/>
</dbReference>
<dbReference type="Proteomes" id="UP001221757">
    <property type="component" value="Unassembled WGS sequence"/>
</dbReference>
<evidence type="ECO:0000259" key="1">
    <source>
        <dbReference type="Pfam" id="PF20179"/>
    </source>
</evidence>
<feature type="domain" description="Mitochondrial splicing suppressor 51-like C-terminal" evidence="1">
    <location>
        <begin position="269"/>
        <end position="459"/>
    </location>
</feature>
<dbReference type="AlphaFoldDB" id="A0AAD7BYK4"/>
<dbReference type="PANTHER" id="PTHR28069">
    <property type="entry name" value="GH20023P"/>
    <property type="match status" value="1"/>
</dbReference>
<proteinExistence type="predicted"/>
<dbReference type="Pfam" id="PF20179">
    <property type="entry name" value="MSS51_C"/>
    <property type="match status" value="1"/>
</dbReference>
<dbReference type="InterPro" id="IPR046824">
    <property type="entry name" value="Mss51-like_C"/>
</dbReference>
<dbReference type="EMBL" id="JARKIE010000475">
    <property type="protein sequence ID" value="KAJ7634051.1"/>
    <property type="molecule type" value="Genomic_DNA"/>
</dbReference>
<keyword evidence="3" id="KW-1185">Reference proteome</keyword>
<organism evidence="2 3">
    <name type="scientific">Mycena rosella</name>
    <name type="common">Pink bonnet</name>
    <name type="synonym">Agaricus rosellus</name>
    <dbReference type="NCBI Taxonomy" id="1033263"/>
    <lineage>
        <taxon>Eukaryota</taxon>
        <taxon>Fungi</taxon>
        <taxon>Dikarya</taxon>
        <taxon>Basidiomycota</taxon>
        <taxon>Agaricomycotina</taxon>
        <taxon>Agaricomycetes</taxon>
        <taxon>Agaricomycetidae</taxon>
        <taxon>Agaricales</taxon>
        <taxon>Marasmiineae</taxon>
        <taxon>Mycenaceae</taxon>
        <taxon>Mycena</taxon>
    </lineage>
</organism>
<sequence>MALPTSAQIMAAIGLSCHNCNKVQELEVTGAGGPLLRCGGCHRVSYCSADWRHHKALCTVLQSVAQNIPAMENMAKIFPRSSQNDLKTLDDISEANTSRMGDLCEEALGRSLKDRERGILVYEPKCLACARTSIVLGAEARVPQSQPTNTELIPCPRCKTSFFCSEEHWSIVRPQHEAPCDDLPGGLSQCDMNRQNRVDAEFRTMVTAEQEKRFMWSAITRQSTWSSLKGTTWDGVLASDVRNAVAGTVFESRSASCVRRVSSLASISMTILYALEHLNVNTAWTMKDKLFIHMIGSPADFHPAVAYFEMYEAILHRLPKLRTLCLSGLYPSPALHLCFGRRSCAATAHPQRGFVITLSHGRPAFNRTYEGFFYNEAELFMPPDLCVASNSSIHAHTDPEQWRRTIKLLIDRGIPTVFTDYTRCSAEINHAILRECGAELVPSLTLVKNPFGDPMMNPNSERVHGFHGSNAWFAGAFR</sequence>
<evidence type="ECO:0000313" key="2">
    <source>
        <dbReference type="EMBL" id="KAJ7634051.1"/>
    </source>
</evidence>
<evidence type="ECO:0000313" key="3">
    <source>
        <dbReference type="Proteomes" id="UP001221757"/>
    </source>
</evidence>
<gene>
    <name evidence="2" type="ORF">B0H17DRAFT_1149749</name>
</gene>
<name>A0AAD7BYK4_MYCRO</name>
<reference evidence="2" key="1">
    <citation type="submission" date="2023-03" db="EMBL/GenBank/DDBJ databases">
        <title>Massive genome expansion in bonnet fungi (Mycena s.s.) driven by repeated elements and novel gene families across ecological guilds.</title>
        <authorList>
            <consortium name="Lawrence Berkeley National Laboratory"/>
            <person name="Harder C.B."/>
            <person name="Miyauchi S."/>
            <person name="Viragh M."/>
            <person name="Kuo A."/>
            <person name="Thoen E."/>
            <person name="Andreopoulos B."/>
            <person name="Lu D."/>
            <person name="Skrede I."/>
            <person name="Drula E."/>
            <person name="Henrissat B."/>
            <person name="Morin E."/>
            <person name="Kohler A."/>
            <person name="Barry K."/>
            <person name="LaButti K."/>
            <person name="Morin E."/>
            <person name="Salamov A."/>
            <person name="Lipzen A."/>
            <person name="Mereny Z."/>
            <person name="Hegedus B."/>
            <person name="Baldrian P."/>
            <person name="Stursova M."/>
            <person name="Weitz H."/>
            <person name="Taylor A."/>
            <person name="Grigoriev I.V."/>
            <person name="Nagy L.G."/>
            <person name="Martin F."/>
            <person name="Kauserud H."/>
        </authorList>
    </citation>
    <scope>NUCLEOTIDE SEQUENCE</scope>
    <source>
        <strain evidence="2">CBHHK067</strain>
    </source>
</reference>